<reference evidence="3" key="1">
    <citation type="journal article" date="2023" name="Mol. Phylogenet. Evol.">
        <title>Genome-scale phylogeny and comparative genomics of the fungal order Sordariales.</title>
        <authorList>
            <person name="Hensen N."/>
            <person name="Bonometti L."/>
            <person name="Westerberg I."/>
            <person name="Brannstrom I.O."/>
            <person name="Guillou S."/>
            <person name="Cros-Aarteil S."/>
            <person name="Calhoun S."/>
            <person name="Haridas S."/>
            <person name="Kuo A."/>
            <person name="Mondo S."/>
            <person name="Pangilinan J."/>
            <person name="Riley R."/>
            <person name="LaButti K."/>
            <person name="Andreopoulos B."/>
            <person name="Lipzen A."/>
            <person name="Chen C."/>
            <person name="Yan M."/>
            <person name="Daum C."/>
            <person name="Ng V."/>
            <person name="Clum A."/>
            <person name="Steindorff A."/>
            <person name="Ohm R.A."/>
            <person name="Martin F."/>
            <person name="Silar P."/>
            <person name="Natvig D.O."/>
            <person name="Lalanne C."/>
            <person name="Gautier V."/>
            <person name="Ament-Velasquez S.L."/>
            <person name="Kruys A."/>
            <person name="Hutchinson M.I."/>
            <person name="Powell A.J."/>
            <person name="Barry K."/>
            <person name="Miller A.N."/>
            <person name="Grigoriev I.V."/>
            <person name="Debuchy R."/>
            <person name="Gladieux P."/>
            <person name="Hiltunen Thoren M."/>
            <person name="Johannesson H."/>
        </authorList>
    </citation>
    <scope>NUCLEOTIDE SEQUENCE</scope>
    <source>
        <strain evidence="3">CBS 560.94</strain>
    </source>
</reference>
<dbReference type="RefSeq" id="XP_062680432.1">
    <property type="nucleotide sequence ID" value="XM_062822117.1"/>
</dbReference>
<keyword evidence="4" id="KW-1185">Reference proteome</keyword>
<feature type="chain" id="PRO_5042019789" evidence="2">
    <location>
        <begin position="29"/>
        <end position="216"/>
    </location>
</feature>
<evidence type="ECO:0000313" key="4">
    <source>
        <dbReference type="Proteomes" id="UP001278500"/>
    </source>
</evidence>
<reference evidence="3" key="2">
    <citation type="submission" date="2023-06" db="EMBL/GenBank/DDBJ databases">
        <authorList>
            <consortium name="Lawrence Berkeley National Laboratory"/>
            <person name="Haridas S."/>
            <person name="Hensen N."/>
            <person name="Bonometti L."/>
            <person name="Westerberg I."/>
            <person name="Brannstrom I.O."/>
            <person name="Guillou S."/>
            <person name="Cros-Aarteil S."/>
            <person name="Calhoun S."/>
            <person name="Kuo A."/>
            <person name="Mondo S."/>
            <person name="Pangilinan J."/>
            <person name="Riley R."/>
            <person name="Labutti K."/>
            <person name="Andreopoulos B."/>
            <person name="Lipzen A."/>
            <person name="Chen C."/>
            <person name="Yanf M."/>
            <person name="Daum C."/>
            <person name="Ng V."/>
            <person name="Clum A."/>
            <person name="Steindorff A."/>
            <person name="Ohm R."/>
            <person name="Martin F."/>
            <person name="Silar P."/>
            <person name="Natvig D."/>
            <person name="Lalanne C."/>
            <person name="Gautier V."/>
            <person name="Ament-Velasquez S.L."/>
            <person name="Kruys A."/>
            <person name="Hutchinson M.I."/>
            <person name="Powell A.J."/>
            <person name="Barry K."/>
            <person name="Miller A.N."/>
            <person name="Grigoriev I.V."/>
            <person name="Debuchy R."/>
            <person name="Gladieux P."/>
            <person name="Thoren M.H."/>
            <person name="Johannesson H."/>
        </authorList>
    </citation>
    <scope>NUCLEOTIDE SEQUENCE</scope>
    <source>
        <strain evidence="3">CBS 560.94</strain>
    </source>
</reference>
<protein>
    <submittedName>
        <fullName evidence="3">Uncharacterized protein</fullName>
    </submittedName>
</protein>
<evidence type="ECO:0000256" key="1">
    <source>
        <dbReference type="SAM" id="MobiDB-lite"/>
    </source>
</evidence>
<feature type="compositionally biased region" description="Polar residues" evidence="1">
    <location>
        <begin position="43"/>
        <end position="57"/>
    </location>
</feature>
<gene>
    <name evidence="3" type="ORF">B0H65DRAFT_225020</name>
</gene>
<name>A0AAE0MQD0_9PEZI</name>
<dbReference type="EMBL" id="JAUEPP010000005">
    <property type="protein sequence ID" value="KAK3342639.1"/>
    <property type="molecule type" value="Genomic_DNA"/>
</dbReference>
<organism evidence="3 4">
    <name type="scientific">Neurospora tetraspora</name>
    <dbReference type="NCBI Taxonomy" id="94610"/>
    <lineage>
        <taxon>Eukaryota</taxon>
        <taxon>Fungi</taxon>
        <taxon>Dikarya</taxon>
        <taxon>Ascomycota</taxon>
        <taxon>Pezizomycotina</taxon>
        <taxon>Sordariomycetes</taxon>
        <taxon>Sordariomycetidae</taxon>
        <taxon>Sordariales</taxon>
        <taxon>Sordariaceae</taxon>
        <taxon>Neurospora</taxon>
    </lineage>
</organism>
<feature type="region of interest" description="Disordered" evidence="1">
    <location>
        <begin position="35"/>
        <end position="69"/>
    </location>
</feature>
<dbReference type="GeneID" id="87859271"/>
<comment type="caution">
    <text evidence="3">The sequence shown here is derived from an EMBL/GenBank/DDBJ whole genome shotgun (WGS) entry which is preliminary data.</text>
</comment>
<keyword evidence="2" id="KW-0732">Signal</keyword>
<dbReference type="Proteomes" id="UP001278500">
    <property type="component" value="Unassembled WGS sequence"/>
</dbReference>
<accession>A0AAE0MQD0</accession>
<proteinExistence type="predicted"/>
<feature type="signal peptide" evidence="2">
    <location>
        <begin position="1"/>
        <end position="28"/>
    </location>
</feature>
<evidence type="ECO:0000256" key="2">
    <source>
        <dbReference type="SAM" id="SignalP"/>
    </source>
</evidence>
<dbReference type="AlphaFoldDB" id="A0AAE0MQD0"/>
<sequence length="216" mass="22723">MNMLQPRFLALLLSTLLPWSAFIPTATALPQLPAGADLKEDNGQVTINPDPTSNANETAGGGGSSGSSSSIHLPIRATIFSGVPGPTHCRGHAVLLLDLPPPALNPDNTPITTTPQCYNIPNDSTAGCGNFLANKSDGCEARVFAEPNCVGYFNTVVFIPEDRAVGGQWRSVEVRCGVPPPDPESLGAPPLAGVMGGMRVVENKKAGRRRRRSWEG</sequence>
<evidence type="ECO:0000313" key="3">
    <source>
        <dbReference type="EMBL" id="KAK3342639.1"/>
    </source>
</evidence>